<dbReference type="GO" id="GO:0046872">
    <property type="term" value="F:metal ion binding"/>
    <property type="evidence" value="ECO:0007669"/>
    <property type="project" value="UniProtKB-KW"/>
</dbReference>
<keyword evidence="14" id="KW-0917">Virion maturation</keyword>
<keyword evidence="13" id="KW-0239">DNA-directed DNA polymerase</keyword>
<evidence type="ECO:0000256" key="8">
    <source>
        <dbReference type="ARBA" id="ARBA00022801"/>
    </source>
</evidence>
<dbReference type="GO" id="GO:0006508">
    <property type="term" value="P:proteolysis"/>
    <property type="evidence" value="ECO:0007669"/>
    <property type="project" value="UniProtKB-KW"/>
</dbReference>
<dbReference type="InterPro" id="IPR025724">
    <property type="entry name" value="GAG-pre-integrase_dom"/>
</dbReference>
<keyword evidence="7" id="KW-0255">Endonuclease</keyword>
<dbReference type="InterPro" id="IPR012337">
    <property type="entry name" value="RNaseH-like_sf"/>
</dbReference>
<dbReference type="EMBL" id="QJKJ01000403">
    <property type="protein sequence ID" value="RDY12797.1"/>
    <property type="molecule type" value="Genomic_DNA"/>
</dbReference>
<keyword evidence="2" id="KW-1188">Viral release from host cell</keyword>
<feature type="domain" description="Retrovirus-related Pol polyprotein from transposon TNT 1-94-like beta-barrel" evidence="17">
    <location>
        <begin position="24"/>
        <end position="103"/>
    </location>
</feature>
<proteinExistence type="predicted"/>
<dbReference type="GO" id="GO:0005524">
    <property type="term" value="F:ATP binding"/>
    <property type="evidence" value="ECO:0007669"/>
    <property type="project" value="UniProtKB-KW"/>
</dbReference>
<keyword evidence="12" id="KW-0695">RNA-directed DNA polymerase</keyword>
<dbReference type="PANTHER" id="PTHR42648">
    <property type="entry name" value="TRANSPOSASE, PUTATIVE-RELATED"/>
    <property type="match status" value="1"/>
</dbReference>
<evidence type="ECO:0000256" key="6">
    <source>
        <dbReference type="ARBA" id="ARBA00022741"/>
    </source>
</evidence>
<dbReference type="Gene3D" id="3.30.420.10">
    <property type="entry name" value="Ribonuclease H-like superfamily/Ribonuclease H"/>
    <property type="match status" value="1"/>
</dbReference>
<name>A0A371ICL1_MUCPR</name>
<dbReference type="GO" id="GO:0015074">
    <property type="term" value="P:DNA integration"/>
    <property type="evidence" value="ECO:0007669"/>
    <property type="project" value="UniProtKB-KW"/>
</dbReference>
<evidence type="ECO:0000256" key="10">
    <source>
        <dbReference type="ARBA" id="ARBA00022842"/>
    </source>
</evidence>
<keyword evidence="13" id="KW-0808">Transferase</keyword>
<evidence type="ECO:0000256" key="5">
    <source>
        <dbReference type="ARBA" id="ARBA00022723"/>
    </source>
</evidence>
<dbReference type="AlphaFoldDB" id="A0A371ICL1"/>
<accession>A0A371ICL1</accession>
<keyword evidence="19" id="KW-1185">Reference proteome</keyword>
<evidence type="ECO:0000256" key="4">
    <source>
        <dbReference type="ARBA" id="ARBA00022722"/>
    </source>
</evidence>
<evidence type="ECO:0000313" key="19">
    <source>
        <dbReference type="Proteomes" id="UP000257109"/>
    </source>
</evidence>
<sequence length="350" mass="40008">MHKRRRKTSFVATCFSSNNTCESWLIDSGCINHMTYDKGLFKQLESTEVKLGKIGNGEHIPIKGKGTIAIINYSSTKILIDVLYVLGIDQNLLSVTQLVEKGVKVIFENNSCIIKDLTSQEMFKVKMKSKSFSFDPMKEEQAAFLVTANSVDLWHKRLGHFHHLGMSYLLKNQLVHGVPFRSEKLAKCEACQFGKQTRKSFPERVQCQLAPYTPQQNGVSERKNRSIMEMARYMLHQKELPNKLCAEASNPAVFIPNRLPNEFCKIKLLSRLSLPQTGKFFISRDVHFMEDENWCWSDSKKNQNTELELEDMLSIAVAIAMVKRNRGHGTRHGAEDDLERNVFHGCNSET</sequence>
<dbReference type="GO" id="GO:0004519">
    <property type="term" value="F:endonuclease activity"/>
    <property type="evidence" value="ECO:0007669"/>
    <property type="project" value="UniProtKB-KW"/>
</dbReference>
<evidence type="ECO:0000256" key="12">
    <source>
        <dbReference type="ARBA" id="ARBA00022918"/>
    </source>
</evidence>
<evidence type="ECO:0000256" key="7">
    <source>
        <dbReference type="ARBA" id="ARBA00022759"/>
    </source>
</evidence>
<keyword evidence="13" id="KW-0548">Nucleotidyltransferase</keyword>
<keyword evidence="9" id="KW-0067">ATP-binding</keyword>
<dbReference type="PANTHER" id="PTHR42648:SF11">
    <property type="entry name" value="TRANSPOSON TY4-P GAG-POL POLYPROTEIN"/>
    <property type="match status" value="1"/>
</dbReference>
<evidence type="ECO:0000256" key="2">
    <source>
        <dbReference type="ARBA" id="ARBA00022612"/>
    </source>
</evidence>
<evidence type="ECO:0000259" key="16">
    <source>
        <dbReference type="Pfam" id="PF13976"/>
    </source>
</evidence>
<evidence type="ECO:0000259" key="17">
    <source>
        <dbReference type="Pfam" id="PF22936"/>
    </source>
</evidence>
<gene>
    <name evidence="18" type="ORF">CR513_02354</name>
</gene>
<dbReference type="InterPro" id="IPR054722">
    <property type="entry name" value="PolX-like_BBD"/>
</dbReference>
<dbReference type="GO" id="GO:0003676">
    <property type="term" value="F:nucleic acid binding"/>
    <property type="evidence" value="ECO:0007669"/>
    <property type="project" value="InterPro"/>
</dbReference>
<keyword evidence="8" id="KW-0378">Hydrolase</keyword>
<keyword evidence="10" id="KW-0460">Magnesium</keyword>
<evidence type="ECO:0000313" key="18">
    <source>
        <dbReference type="EMBL" id="RDY12797.1"/>
    </source>
</evidence>
<reference evidence="18" key="1">
    <citation type="submission" date="2018-05" db="EMBL/GenBank/DDBJ databases">
        <title>Draft genome of Mucuna pruriens seed.</title>
        <authorList>
            <person name="Nnadi N.E."/>
            <person name="Vos R."/>
            <person name="Hasami M.H."/>
            <person name="Devisetty U.K."/>
            <person name="Aguiy J.C."/>
        </authorList>
    </citation>
    <scope>NUCLEOTIDE SEQUENCE [LARGE SCALE GENOMIC DNA]</scope>
    <source>
        <strain evidence="18">JCA_2017</strain>
    </source>
</reference>
<protein>
    <submittedName>
        <fullName evidence="18">Uncharacterized protein</fullName>
    </submittedName>
</protein>
<dbReference type="GO" id="GO:0006310">
    <property type="term" value="P:DNA recombination"/>
    <property type="evidence" value="ECO:0007669"/>
    <property type="project" value="UniProtKB-KW"/>
</dbReference>
<keyword evidence="5" id="KW-0479">Metal-binding</keyword>
<keyword evidence="4" id="KW-0540">Nuclease</keyword>
<evidence type="ECO:0000256" key="3">
    <source>
        <dbReference type="ARBA" id="ARBA00022670"/>
    </source>
</evidence>
<organism evidence="18 19">
    <name type="scientific">Mucuna pruriens</name>
    <name type="common">Velvet bean</name>
    <name type="synonym">Dolichos pruriens</name>
    <dbReference type="NCBI Taxonomy" id="157652"/>
    <lineage>
        <taxon>Eukaryota</taxon>
        <taxon>Viridiplantae</taxon>
        <taxon>Streptophyta</taxon>
        <taxon>Embryophyta</taxon>
        <taxon>Tracheophyta</taxon>
        <taxon>Spermatophyta</taxon>
        <taxon>Magnoliopsida</taxon>
        <taxon>eudicotyledons</taxon>
        <taxon>Gunneridae</taxon>
        <taxon>Pentapetalae</taxon>
        <taxon>rosids</taxon>
        <taxon>fabids</taxon>
        <taxon>Fabales</taxon>
        <taxon>Fabaceae</taxon>
        <taxon>Papilionoideae</taxon>
        <taxon>50 kb inversion clade</taxon>
        <taxon>NPAAA clade</taxon>
        <taxon>indigoferoid/millettioid clade</taxon>
        <taxon>Phaseoleae</taxon>
        <taxon>Mucuna</taxon>
    </lineage>
</organism>
<keyword evidence="3" id="KW-0645">Protease</keyword>
<evidence type="ECO:0000256" key="11">
    <source>
        <dbReference type="ARBA" id="ARBA00022908"/>
    </source>
</evidence>
<dbReference type="InterPro" id="IPR036397">
    <property type="entry name" value="RNaseH_sf"/>
</dbReference>
<comment type="function">
    <text evidence="1">The aspartyl protease (PR) mediates the proteolytic cleavages of the Gag and Gag-Pol polyproteins after assembly of the VLP.</text>
</comment>
<keyword evidence="6" id="KW-0547">Nucleotide-binding</keyword>
<dbReference type="GO" id="GO:0003964">
    <property type="term" value="F:RNA-directed DNA polymerase activity"/>
    <property type="evidence" value="ECO:0007669"/>
    <property type="project" value="UniProtKB-KW"/>
</dbReference>
<keyword evidence="15" id="KW-0233">DNA recombination</keyword>
<dbReference type="OrthoDB" id="2015125at2759"/>
<evidence type="ECO:0000256" key="13">
    <source>
        <dbReference type="ARBA" id="ARBA00022932"/>
    </source>
</evidence>
<dbReference type="STRING" id="157652.A0A371ICL1"/>
<keyword evidence="11" id="KW-0229">DNA integration</keyword>
<feature type="non-terminal residue" evidence="18">
    <location>
        <position position="1"/>
    </location>
</feature>
<evidence type="ECO:0000256" key="1">
    <source>
        <dbReference type="ARBA" id="ARBA00002180"/>
    </source>
</evidence>
<dbReference type="Proteomes" id="UP000257109">
    <property type="component" value="Unassembled WGS sequence"/>
</dbReference>
<evidence type="ECO:0000256" key="14">
    <source>
        <dbReference type="ARBA" id="ARBA00023113"/>
    </source>
</evidence>
<feature type="domain" description="GAG-pre-integrase" evidence="16">
    <location>
        <begin position="132"/>
        <end position="196"/>
    </location>
</feature>
<dbReference type="GO" id="GO:0003887">
    <property type="term" value="F:DNA-directed DNA polymerase activity"/>
    <property type="evidence" value="ECO:0007669"/>
    <property type="project" value="UniProtKB-KW"/>
</dbReference>
<dbReference type="Pfam" id="PF13976">
    <property type="entry name" value="gag_pre-integrs"/>
    <property type="match status" value="1"/>
</dbReference>
<evidence type="ECO:0000256" key="9">
    <source>
        <dbReference type="ARBA" id="ARBA00022840"/>
    </source>
</evidence>
<evidence type="ECO:0000256" key="15">
    <source>
        <dbReference type="ARBA" id="ARBA00023172"/>
    </source>
</evidence>
<dbReference type="SUPFAM" id="SSF53098">
    <property type="entry name" value="Ribonuclease H-like"/>
    <property type="match status" value="1"/>
</dbReference>
<dbReference type="Pfam" id="PF22936">
    <property type="entry name" value="Pol_BBD"/>
    <property type="match status" value="1"/>
</dbReference>
<dbReference type="InterPro" id="IPR039537">
    <property type="entry name" value="Retrotran_Ty1/copia-like"/>
</dbReference>
<comment type="caution">
    <text evidence="18">The sequence shown here is derived from an EMBL/GenBank/DDBJ whole genome shotgun (WGS) entry which is preliminary data.</text>
</comment>
<dbReference type="GO" id="GO:0008233">
    <property type="term" value="F:peptidase activity"/>
    <property type="evidence" value="ECO:0007669"/>
    <property type="project" value="UniProtKB-KW"/>
</dbReference>